<organism evidence="1 2">
    <name type="scientific">Oryzias latipes</name>
    <name type="common">Japanese rice fish</name>
    <name type="synonym">Japanese killifish</name>
    <dbReference type="NCBI Taxonomy" id="8090"/>
    <lineage>
        <taxon>Eukaryota</taxon>
        <taxon>Metazoa</taxon>
        <taxon>Chordata</taxon>
        <taxon>Craniata</taxon>
        <taxon>Vertebrata</taxon>
        <taxon>Euteleostomi</taxon>
        <taxon>Actinopterygii</taxon>
        <taxon>Neopterygii</taxon>
        <taxon>Teleostei</taxon>
        <taxon>Neoteleostei</taxon>
        <taxon>Acanthomorphata</taxon>
        <taxon>Ovalentaria</taxon>
        <taxon>Atherinomorphae</taxon>
        <taxon>Beloniformes</taxon>
        <taxon>Adrianichthyidae</taxon>
        <taxon>Oryziinae</taxon>
        <taxon>Oryzias</taxon>
    </lineage>
</organism>
<reference key="1">
    <citation type="journal article" date="2007" name="Nature">
        <title>The medaka draft genome and insights into vertebrate genome evolution.</title>
        <authorList>
            <person name="Kasahara M."/>
            <person name="Naruse K."/>
            <person name="Sasaki S."/>
            <person name="Nakatani Y."/>
            <person name="Qu W."/>
            <person name="Ahsan B."/>
            <person name="Yamada T."/>
            <person name="Nagayasu Y."/>
            <person name="Doi K."/>
            <person name="Kasai Y."/>
            <person name="Jindo T."/>
            <person name="Kobayashi D."/>
            <person name="Shimada A."/>
            <person name="Toyoda A."/>
            <person name="Kuroki Y."/>
            <person name="Fujiyama A."/>
            <person name="Sasaki T."/>
            <person name="Shimizu A."/>
            <person name="Asakawa S."/>
            <person name="Shimizu N."/>
            <person name="Hashimoto S."/>
            <person name="Yang J."/>
            <person name="Lee Y."/>
            <person name="Matsushima K."/>
            <person name="Sugano S."/>
            <person name="Sakaizumi M."/>
            <person name="Narita T."/>
            <person name="Ohishi K."/>
            <person name="Haga S."/>
            <person name="Ohta F."/>
            <person name="Nomoto H."/>
            <person name="Nogata K."/>
            <person name="Morishita T."/>
            <person name="Endo T."/>
            <person name="Shin-I T."/>
            <person name="Takeda H."/>
            <person name="Morishita S."/>
            <person name="Kohara Y."/>
        </authorList>
    </citation>
    <scope>NUCLEOTIDE SEQUENCE [LARGE SCALE GENOMIC DNA]</scope>
    <source>
        <strain>Hd-rR</strain>
    </source>
</reference>
<proteinExistence type="predicted"/>
<dbReference type="PANTHER" id="PTHR15599:SF1">
    <property type="entry name" value="RADIAL SPOKE HEAD 14 HOMOLOG"/>
    <property type="match status" value="1"/>
</dbReference>
<dbReference type="InterPro" id="IPR011989">
    <property type="entry name" value="ARM-like"/>
</dbReference>
<protein>
    <submittedName>
        <fullName evidence="1">Uncharacterized protein</fullName>
    </submittedName>
</protein>
<dbReference type="Ensembl" id="ENSORLT00020021833.1">
    <property type="protein sequence ID" value="ENSORLP00020014141.1"/>
    <property type="gene ID" value="ENSORLG00020015124.1"/>
</dbReference>
<dbReference type="PANTHER" id="PTHR15599">
    <property type="entry name" value="RTDR1"/>
    <property type="match status" value="1"/>
</dbReference>
<accession>A0A3P9L0J0</accession>
<sequence length="107" mass="11784">MSRDSDAPPAPVAFGRWAVPLLAEQLRLPGRDVRLRALAALIDVLRHCPGYGTEQTPPVPAGFLQQLKVLLEDEDPCVRAKVCQLLHVLAAHTCVQTSDRKISSHRK</sequence>
<dbReference type="SUPFAM" id="SSF48371">
    <property type="entry name" value="ARM repeat"/>
    <property type="match status" value="1"/>
</dbReference>
<reference evidence="1" key="4">
    <citation type="submission" date="2025-09" db="UniProtKB">
        <authorList>
            <consortium name="Ensembl"/>
        </authorList>
    </citation>
    <scope>IDENTIFICATION</scope>
    <source>
        <strain evidence="1">HNI</strain>
    </source>
</reference>
<reference evidence="1 2" key="2">
    <citation type="submission" date="2017-04" db="EMBL/GenBank/DDBJ databases">
        <title>CpG methylation of centromeres and impact of large insertions on vertebrate speciation.</title>
        <authorList>
            <person name="Ichikawa K."/>
            <person name="Yoshimura J."/>
            <person name="Morishita S."/>
        </authorList>
    </citation>
    <scope>NUCLEOTIDE SEQUENCE</scope>
    <source>
        <strain evidence="1 2">HNI</strain>
    </source>
</reference>
<dbReference type="InterPro" id="IPR016024">
    <property type="entry name" value="ARM-type_fold"/>
</dbReference>
<dbReference type="AlphaFoldDB" id="A0A3P9L0J0"/>
<dbReference type="Gene3D" id="1.25.10.10">
    <property type="entry name" value="Leucine-rich Repeat Variant"/>
    <property type="match status" value="1"/>
</dbReference>
<reference evidence="1" key="3">
    <citation type="submission" date="2025-08" db="UniProtKB">
        <authorList>
            <consortium name="Ensembl"/>
        </authorList>
    </citation>
    <scope>IDENTIFICATION</scope>
    <source>
        <strain evidence="1">HNI</strain>
    </source>
</reference>
<name>A0A3P9L0J0_ORYLA</name>
<evidence type="ECO:0000313" key="2">
    <source>
        <dbReference type="Proteomes" id="UP000265180"/>
    </source>
</evidence>
<dbReference type="Proteomes" id="UP000265180">
    <property type="component" value="Chromosome 9"/>
</dbReference>
<dbReference type="InterPro" id="IPR042856">
    <property type="entry name" value="RSP14"/>
</dbReference>
<evidence type="ECO:0000313" key="1">
    <source>
        <dbReference type="Ensembl" id="ENSORLP00020014141.1"/>
    </source>
</evidence>